<dbReference type="PROSITE" id="PS51482">
    <property type="entry name" value="DEGV"/>
    <property type="match status" value="1"/>
</dbReference>
<dbReference type="STRING" id="240302.BN982_03418"/>
<gene>
    <name evidence="3" type="ORF">SAMN04487936_103191</name>
</gene>
<reference evidence="4" key="1">
    <citation type="submission" date="2016-10" db="EMBL/GenBank/DDBJ databases">
        <authorList>
            <person name="Varghese N."/>
            <person name="Submissions S."/>
        </authorList>
    </citation>
    <scope>NUCLEOTIDE SEQUENCE [LARGE SCALE GENOMIC DNA]</scope>
    <source>
        <strain evidence="4">CGMCC 1.3704</strain>
    </source>
</reference>
<dbReference type="InterPro" id="IPR003797">
    <property type="entry name" value="DegV"/>
</dbReference>
<protein>
    <submittedName>
        <fullName evidence="3">EDD domain protein, DegV family</fullName>
    </submittedName>
</protein>
<accession>A0A1I3T1Q6</accession>
<sequence length="286" mass="32127">MHIQVVCDSASDLNHKTREELSIRSLPLKVITQEAEYEDGENITPKNVYDRMRAGEAPKTAQVSPQAFRDTFTSYAEKGQPFIYFAFSSELSGTYQTAKMIEQEVKEEYKDAQFDVIDTKAASLGYGLVVLRAAELAQKGATYKEILEIGRYHAHHMEHIFTVDDLEYLQRGGRVSKAAAFVGGLLNIKPLLHMENGQLIPLEKIRGSKKVLKRMIEVMDERGSNLKDQRIAISHGDDLERAEKLAEMIQKEFGTEQIHIDFVGATIGAHSGPGTIALFFLNDTYK</sequence>
<dbReference type="Gene3D" id="3.40.50.10440">
    <property type="entry name" value="Dihydroxyacetone kinase, domain 1"/>
    <property type="match status" value="1"/>
</dbReference>
<dbReference type="RefSeq" id="WP_075035802.1">
    <property type="nucleotide sequence ID" value="NZ_FOSB01000003.1"/>
</dbReference>
<dbReference type="Gene3D" id="2.20.28.50">
    <property type="entry name" value="degv family protein"/>
    <property type="match status" value="1"/>
</dbReference>
<organism evidence="3 4">
    <name type="scientific">Halobacillus dabanensis</name>
    <dbReference type="NCBI Taxonomy" id="240302"/>
    <lineage>
        <taxon>Bacteria</taxon>
        <taxon>Bacillati</taxon>
        <taxon>Bacillota</taxon>
        <taxon>Bacilli</taxon>
        <taxon>Bacillales</taxon>
        <taxon>Bacillaceae</taxon>
        <taxon>Halobacillus</taxon>
    </lineage>
</organism>
<evidence type="ECO:0000256" key="1">
    <source>
        <dbReference type="ARBA" id="ARBA00003238"/>
    </source>
</evidence>
<dbReference type="Pfam" id="PF02645">
    <property type="entry name" value="DegV"/>
    <property type="match status" value="1"/>
</dbReference>
<dbReference type="Proteomes" id="UP000183557">
    <property type="component" value="Unassembled WGS sequence"/>
</dbReference>
<keyword evidence="4" id="KW-1185">Reference proteome</keyword>
<dbReference type="EMBL" id="FOSB01000003">
    <property type="protein sequence ID" value="SFJ65004.1"/>
    <property type="molecule type" value="Genomic_DNA"/>
</dbReference>
<evidence type="ECO:0000256" key="2">
    <source>
        <dbReference type="ARBA" id="ARBA00023121"/>
    </source>
</evidence>
<dbReference type="PANTHER" id="PTHR33434:SF3">
    <property type="entry name" value="DEGV DOMAIN-CONTAINING PROTEIN YITS"/>
    <property type="match status" value="1"/>
</dbReference>
<dbReference type="SUPFAM" id="SSF82549">
    <property type="entry name" value="DAK1/DegV-like"/>
    <property type="match status" value="1"/>
</dbReference>
<comment type="function">
    <text evidence="1">May bind long-chain fatty acids, such as palmitate, and may play a role in lipid transport or fatty acid metabolism.</text>
</comment>
<evidence type="ECO:0000313" key="3">
    <source>
        <dbReference type="EMBL" id="SFJ65004.1"/>
    </source>
</evidence>
<proteinExistence type="predicted"/>
<dbReference type="PANTHER" id="PTHR33434">
    <property type="entry name" value="DEGV DOMAIN-CONTAINING PROTEIN DR_1986-RELATED"/>
    <property type="match status" value="1"/>
</dbReference>
<dbReference type="InterPro" id="IPR050270">
    <property type="entry name" value="DegV_domain_contain"/>
</dbReference>
<dbReference type="OrthoDB" id="9780660at2"/>
<evidence type="ECO:0000313" key="4">
    <source>
        <dbReference type="Proteomes" id="UP000183557"/>
    </source>
</evidence>
<name>A0A1I3T1Q6_HALDA</name>
<dbReference type="GO" id="GO:0008289">
    <property type="term" value="F:lipid binding"/>
    <property type="evidence" value="ECO:0007669"/>
    <property type="project" value="UniProtKB-KW"/>
</dbReference>
<keyword evidence="2" id="KW-0446">Lipid-binding</keyword>
<dbReference type="AlphaFoldDB" id="A0A1I3T1Q6"/>
<dbReference type="Gene3D" id="3.30.1180.10">
    <property type="match status" value="1"/>
</dbReference>
<dbReference type="InterPro" id="IPR043168">
    <property type="entry name" value="DegV_C"/>
</dbReference>
<dbReference type="NCBIfam" id="TIGR00762">
    <property type="entry name" value="DegV"/>
    <property type="match status" value="1"/>
</dbReference>